<comment type="caution">
    <text evidence="1">The sequence shown here is derived from an EMBL/GenBank/DDBJ whole genome shotgun (WGS) entry which is preliminary data.</text>
</comment>
<accession>A0A0V0YVP3</accession>
<proteinExistence type="predicted"/>
<organism evidence="1 2">
    <name type="scientific">Trichinella patagoniensis</name>
    <dbReference type="NCBI Taxonomy" id="990121"/>
    <lineage>
        <taxon>Eukaryota</taxon>
        <taxon>Metazoa</taxon>
        <taxon>Ecdysozoa</taxon>
        <taxon>Nematoda</taxon>
        <taxon>Enoplea</taxon>
        <taxon>Dorylaimia</taxon>
        <taxon>Trichinellida</taxon>
        <taxon>Trichinellidae</taxon>
        <taxon>Trichinella</taxon>
    </lineage>
</organism>
<evidence type="ECO:0000313" key="1">
    <source>
        <dbReference type="EMBL" id="KRY04367.1"/>
    </source>
</evidence>
<reference evidence="1 2" key="1">
    <citation type="submission" date="2015-01" db="EMBL/GenBank/DDBJ databases">
        <title>Evolution of Trichinella species and genotypes.</title>
        <authorList>
            <person name="Korhonen P.K."/>
            <person name="Edoardo P."/>
            <person name="Giuseppe L.R."/>
            <person name="Gasser R.B."/>
        </authorList>
    </citation>
    <scope>NUCLEOTIDE SEQUENCE [LARGE SCALE GENOMIC DNA]</scope>
    <source>
        <strain evidence="1">ISS2496</strain>
    </source>
</reference>
<dbReference type="EMBL" id="JYDQ01001997">
    <property type="protein sequence ID" value="KRY04367.1"/>
    <property type="molecule type" value="Genomic_DNA"/>
</dbReference>
<gene>
    <name evidence="1" type="ORF">T12_3836</name>
</gene>
<keyword evidence="2" id="KW-1185">Reference proteome</keyword>
<dbReference type="AlphaFoldDB" id="A0A0V0YVP3"/>
<dbReference type="Proteomes" id="UP000054783">
    <property type="component" value="Unassembled WGS sequence"/>
</dbReference>
<evidence type="ECO:0000313" key="2">
    <source>
        <dbReference type="Proteomes" id="UP000054783"/>
    </source>
</evidence>
<sequence>MAPNCDWHRLSNSVRVLLGQFCSSLLLGLKSSALESLPCPVTILMVNCPFDIGDQENLVQDVRD</sequence>
<name>A0A0V0YVP3_9BILA</name>
<protein>
    <submittedName>
        <fullName evidence="1">Uncharacterized protein</fullName>
    </submittedName>
</protein>